<evidence type="ECO:0000313" key="3">
    <source>
        <dbReference type="Proteomes" id="UP000576368"/>
    </source>
</evidence>
<proteinExistence type="predicted"/>
<dbReference type="Proteomes" id="UP001302374">
    <property type="component" value="Chromosome"/>
</dbReference>
<organism evidence="1 3">
    <name type="scientific">Butyricimonas paravirosa</name>
    <dbReference type="NCBI Taxonomy" id="1472417"/>
    <lineage>
        <taxon>Bacteria</taxon>
        <taxon>Pseudomonadati</taxon>
        <taxon>Bacteroidota</taxon>
        <taxon>Bacteroidia</taxon>
        <taxon>Bacteroidales</taxon>
        <taxon>Odoribacteraceae</taxon>
        <taxon>Butyricimonas</taxon>
    </lineage>
</organism>
<reference evidence="2 4" key="1">
    <citation type="submission" date="2019-09" db="EMBL/GenBank/DDBJ databases">
        <title>Butyricimonas paravirosa DSM 105722 (=214-4 = JCM 18677 = CCUG 65563).</title>
        <authorList>
            <person name="Le Roy T."/>
            <person name="Cani P.D."/>
        </authorList>
    </citation>
    <scope>NUCLEOTIDE SEQUENCE [LARGE SCALE GENOMIC DNA]</scope>
    <source>
        <strain evidence="2 4">DSM 105722</strain>
    </source>
</reference>
<dbReference type="EMBL" id="JAATLI010000006">
    <property type="protein sequence ID" value="NJC18254.1"/>
    <property type="molecule type" value="Genomic_DNA"/>
</dbReference>
<evidence type="ECO:0000313" key="1">
    <source>
        <dbReference type="EMBL" id="NJC18254.1"/>
    </source>
</evidence>
<keyword evidence="4" id="KW-1185">Reference proteome</keyword>
<dbReference type="EMBL" id="CP043839">
    <property type="protein sequence ID" value="WOF12613.1"/>
    <property type="molecule type" value="Genomic_DNA"/>
</dbReference>
<dbReference type="InterPro" id="IPR032299">
    <property type="entry name" value="DUF4843"/>
</dbReference>
<dbReference type="GeneID" id="86891671"/>
<dbReference type="AlphaFoldDB" id="A0A7X6BJD3"/>
<dbReference type="Pfam" id="PF16132">
    <property type="entry name" value="DUF4843"/>
    <property type="match status" value="1"/>
</dbReference>
<evidence type="ECO:0000313" key="4">
    <source>
        <dbReference type="Proteomes" id="UP001302374"/>
    </source>
</evidence>
<dbReference type="PROSITE" id="PS51257">
    <property type="entry name" value="PROKAR_LIPOPROTEIN"/>
    <property type="match status" value="1"/>
</dbReference>
<dbReference type="Proteomes" id="UP000576368">
    <property type="component" value="Unassembled WGS sequence"/>
</dbReference>
<name>A0A7X6BJD3_9BACT</name>
<gene>
    <name evidence="2" type="ORF">F1644_10225</name>
    <name evidence="1" type="ORF">GGR15_001873</name>
</gene>
<sequence>MKYIYIIVIGAIYSLYSCSKEEILTYNNNTSERFIYFEKSEADSSDISFFTYPGEIEINFPVVVKSSGFSNQDEEYKIVVMDEYTTALSSDYKIPDKLIFKAGAIKDTCYIKLKYSSKLDSDKVRVVIKLANNENFTEGESMYQVAIIWFHNIISQPDWWTSTVTSYYLGTYSDLKYSLFNSIVGVDLTDADESTIRHYALVFKQYLEEQKAAGNTVLEADETEMTVVAGGRLK</sequence>
<evidence type="ECO:0000313" key="2">
    <source>
        <dbReference type="EMBL" id="WOF12613.1"/>
    </source>
</evidence>
<dbReference type="RefSeq" id="WP_118303832.1">
    <property type="nucleotide sequence ID" value="NZ_BMPA01000005.1"/>
</dbReference>
<reference evidence="1 3" key="2">
    <citation type="submission" date="2020-03" db="EMBL/GenBank/DDBJ databases">
        <title>Genomic Encyclopedia of Type Strains, Phase IV (KMG-IV): sequencing the most valuable type-strain genomes for metagenomic binning, comparative biology and taxonomic classification.</title>
        <authorList>
            <person name="Goeker M."/>
        </authorList>
    </citation>
    <scope>NUCLEOTIDE SEQUENCE [LARGE SCALE GENOMIC DNA]</scope>
    <source>
        <strain evidence="1 3">DSM 105722</strain>
    </source>
</reference>
<accession>A0A7X6BJD3</accession>
<protein>
    <submittedName>
        <fullName evidence="2">DUF4843 domain-containing protein</fullName>
    </submittedName>
</protein>